<evidence type="ECO:0000256" key="16">
    <source>
        <dbReference type="ARBA" id="ARBA00023002"/>
    </source>
</evidence>
<proteinExistence type="inferred from homology"/>
<dbReference type="InterPro" id="IPR001341">
    <property type="entry name" value="Asp_kinase"/>
</dbReference>
<dbReference type="InterPro" id="IPR002912">
    <property type="entry name" value="ACT_dom"/>
</dbReference>
<keyword evidence="14" id="KW-0067">ATP-binding</keyword>
<dbReference type="PROSITE" id="PS51671">
    <property type="entry name" value="ACT"/>
    <property type="match status" value="1"/>
</dbReference>
<dbReference type="UniPathway" id="UPA00051">
    <property type="reaction ID" value="UER00465"/>
</dbReference>
<dbReference type="SUPFAM" id="SSF55021">
    <property type="entry name" value="ACT-like"/>
    <property type="match status" value="2"/>
</dbReference>
<evidence type="ECO:0000256" key="8">
    <source>
        <dbReference type="ARBA" id="ARBA00022605"/>
    </source>
</evidence>
<dbReference type="InterPro" id="IPR011147">
    <property type="entry name" value="Bifunc_Aspkin/hSer_DH"/>
</dbReference>
<keyword evidence="11" id="KW-0479">Metal-binding</keyword>
<evidence type="ECO:0000256" key="4">
    <source>
        <dbReference type="ARBA" id="ARBA00005062"/>
    </source>
</evidence>
<feature type="chain" id="PRO_5035593953" description="ACT domain-containing protein" evidence="24">
    <location>
        <begin position="16"/>
        <end position="931"/>
    </location>
</feature>
<evidence type="ECO:0000256" key="17">
    <source>
        <dbReference type="ARBA" id="ARBA00023027"/>
    </source>
</evidence>
<comment type="pathway">
    <text evidence="5">Amino-acid biosynthesis; L-threonine biosynthesis; L-threonine from L-aspartate: step 1/5.</text>
</comment>
<dbReference type="AlphaFoldDB" id="A0A7S4A1U3"/>
<evidence type="ECO:0000313" key="27">
    <source>
        <dbReference type="EMBL" id="CAH0372434.1"/>
    </source>
</evidence>
<evidence type="ECO:0000256" key="14">
    <source>
        <dbReference type="ARBA" id="ARBA00022840"/>
    </source>
</evidence>
<dbReference type="GO" id="GO:0009088">
    <property type="term" value="P:threonine biosynthetic process"/>
    <property type="evidence" value="ECO:0007669"/>
    <property type="project" value="UniProtKB-UniPathway"/>
</dbReference>
<dbReference type="SUPFAM" id="SSF51735">
    <property type="entry name" value="NAD(P)-binding Rossmann-fold domains"/>
    <property type="match status" value="1"/>
</dbReference>
<dbReference type="InterPro" id="IPR001048">
    <property type="entry name" value="Asp/Glu/Uridylate_kinase"/>
</dbReference>
<dbReference type="Proteomes" id="UP000789595">
    <property type="component" value="Unassembled WGS sequence"/>
</dbReference>
<feature type="signal peptide" evidence="24">
    <location>
        <begin position="1"/>
        <end position="15"/>
    </location>
</feature>
<keyword evidence="19" id="KW-0486">Methionine biosynthesis</keyword>
<dbReference type="SUPFAM" id="SSF55347">
    <property type="entry name" value="Glyceraldehyde-3-phosphate dehydrogenase-like, C-terminal domain"/>
    <property type="match status" value="1"/>
</dbReference>
<keyword evidence="15" id="KW-0521">NADP</keyword>
<evidence type="ECO:0000256" key="3">
    <source>
        <dbReference type="ARBA" id="ARBA00005056"/>
    </source>
</evidence>
<dbReference type="Gene3D" id="3.40.1160.10">
    <property type="entry name" value="Acetylglutamate kinase-like"/>
    <property type="match status" value="1"/>
</dbReference>
<dbReference type="PANTHER" id="PTHR43070:SF5">
    <property type="entry name" value="HOMOSERINE DEHYDROGENASE"/>
    <property type="match status" value="1"/>
</dbReference>
<dbReference type="GO" id="GO:0004072">
    <property type="term" value="F:aspartate kinase activity"/>
    <property type="evidence" value="ECO:0007669"/>
    <property type="project" value="UniProtKB-EC"/>
</dbReference>
<keyword evidence="18" id="KW-0915">Sodium</keyword>
<dbReference type="EMBL" id="HBIW01019102">
    <property type="protein sequence ID" value="CAE0701005.1"/>
    <property type="molecule type" value="Transcribed_RNA"/>
</dbReference>
<dbReference type="EMBL" id="CAKKNE010000003">
    <property type="protein sequence ID" value="CAH0372434.1"/>
    <property type="molecule type" value="Genomic_DNA"/>
</dbReference>
<evidence type="ECO:0000256" key="23">
    <source>
        <dbReference type="ARBA" id="ARBA00048841"/>
    </source>
</evidence>
<comment type="cofactor">
    <cofactor evidence="1">
        <name>a metal cation</name>
        <dbReference type="ChEBI" id="CHEBI:25213"/>
    </cofactor>
</comment>
<dbReference type="InterPro" id="IPR054352">
    <property type="entry name" value="ACT_Aspartokinase"/>
</dbReference>
<comment type="similarity">
    <text evidence="6">In the C-terminal section; belongs to the homoserine dehydrogenase family.</text>
</comment>
<keyword evidence="13" id="KW-0418">Kinase</keyword>
<protein>
    <recommendedName>
        <fullName evidence="25">ACT domain-containing protein</fullName>
    </recommendedName>
</protein>
<evidence type="ECO:0000256" key="15">
    <source>
        <dbReference type="ARBA" id="ARBA00022857"/>
    </source>
</evidence>
<keyword evidence="20" id="KW-0511">Multifunctional enzyme</keyword>
<evidence type="ECO:0000259" key="25">
    <source>
        <dbReference type="PROSITE" id="PS51671"/>
    </source>
</evidence>
<reference evidence="26" key="1">
    <citation type="submission" date="2021-01" db="EMBL/GenBank/DDBJ databases">
        <authorList>
            <person name="Corre E."/>
            <person name="Pelletier E."/>
            <person name="Niang G."/>
            <person name="Scheremetjew M."/>
            <person name="Finn R."/>
            <person name="Kale V."/>
            <person name="Holt S."/>
            <person name="Cochrane G."/>
            <person name="Meng A."/>
            <person name="Brown T."/>
            <person name="Cohen L."/>
        </authorList>
    </citation>
    <scope>NUCLEOTIDE SEQUENCE</scope>
    <source>
        <strain evidence="26">CCMP1756</strain>
    </source>
</reference>
<dbReference type="Gene3D" id="3.30.360.10">
    <property type="entry name" value="Dihydrodipicolinate Reductase, domain 2"/>
    <property type="match status" value="1"/>
</dbReference>
<evidence type="ECO:0000256" key="12">
    <source>
        <dbReference type="ARBA" id="ARBA00022741"/>
    </source>
</evidence>
<dbReference type="FunFam" id="3.30.2130.10:FF:000001">
    <property type="entry name" value="Bifunctional aspartokinase/homoserine dehydrogenase"/>
    <property type="match status" value="1"/>
</dbReference>
<keyword evidence="28" id="KW-1185">Reference proteome</keyword>
<dbReference type="InterPro" id="IPR001342">
    <property type="entry name" value="HDH_cat"/>
</dbReference>
<evidence type="ECO:0000256" key="19">
    <source>
        <dbReference type="ARBA" id="ARBA00023167"/>
    </source>
</evidence>
<dbReference type="InterPro" id="IPR005106">
    <property type="entry name" value="Asp/hSer_DH_NAD-bd"/>
</dbReference>
<keyword evidence="9" id="KW-0808">Transferase</keyword>
<keyword evidence="8" id="KW-0028">Amino-acid biosynthesis</keyword>
<dbReference type="Gene3D" id="3.30.2130.10">
    <property type="entry name" value="VC0802-like"/>
    <property type="match status" value="1"/>
</dbReference>
<dbReference type="OrthoDB" id="67851at2759"/>
<feature type="domain" description="ACT" evidence="25">
    <location>
        <begin position="495"/>
        <end position="570"/>
    </location>
</feature>
<dbReference type="GO" id="GO:0009090">
    <property type="term" value="P:homoserine biosynthetic process"/>
    <property type="evidence" value="ECO:0007669"/>
    <property type="project" value="TreeGrafter"/>
</dbReference>
<evidence type="ECO:0000256" key="21">
    <source>
        <dbReference type="ARBA" id="ARBA00044938"/>
    </source>
</evidence>
<dbReference type="Pfam" id="PF00696">
    <property type="entry name" value="AA_kinase"/>
    <property type="match status" value="1"/>
</dbReference>
<evidence type="ECO:0000256" key="11">
    <source>
        <dbReference type="ARBA" id="ARBA00022723"/>
    </source>
</evidence>
<comment type="similarity">
    <text evidence="7">In the N-terminal section; belongs to the aspartokinase family.</text>
</comment>
<comment type="pathway">
    <text evidence="2">Amino-acid biosynthesis; L-methionine biosynthesis via de novo pathway; L-homoserine from L-aspartate: step 1/3.</text>
</comment>
<organism evidence="26">
    <name type="scientific">Pelagomonas calceolata</name>
    <dbReference type="NCBI Taxonomy" id="35677"/>
    <lineage>
        <taxon>Eukaryota</taxon>
        <taxon>Sar</taxon>
        <taxon>Stramenopiles</taxon>
        <taxon>Ochrophyta</taxon>
        <taxon>Pelagophyceae</taxon>
        <taxon>Pelagomonadales</taxon>
        <taxon>Pelagomonadaceae</taxon>
        <taxon>Pelagomonas</taxon>
    </lineage>
</organism>
<keyword evidence="12" id="KW-0547">Nucleotide-binding</keyword>
<comment type="pathway">
    <text evidence="4">Amino-acid biosynthesis; L-methionine biosynthesis via de novo pathway; L-homoserine from L-aspartate: step 3/3.</text>
</comment>
<comment type="function">
    <text evidence="21">Bifunctional aspartate kinase and homoserine dehydrogenase that catalyzes the first and the third steps toward the synthesis of lysine, methionine and threonine from aspartate.</text>
</comment>
<evidence type="ECO:0000256" key="2">
    <source>
        <dbReference type="ARBA" id="ARBA00004986"/>
    </source>
</evidence>
<dbReference type="InterPro" id="IPR036291">
    <property type="entry name" value="NAD(P)-bd_dom_sf"/>
</dbReference>
<dbReference type="GO" id="GO:0004412">
    <property type="term" value="F:homoserine dehydrogenase activity"/>
    <property type="evidence" value="ECO:0007669"/>
    <property type="project" value="UniProtKB-EC"/>
</dbReference>
<name>A0A7S4A1U3_9STRA</name>
<dbReference type="Pfam" id="PF00742">
    <property type="entry name" value="Homoserine_dh"/>
    <property type="match status" value="1"/>
</dbReference>
<dbReference type="InterPro" id="IPR036393">
    <property type="entry name" value="AceGlu_kinase-like_sf"/>
</dbReference>
<evidence type="ECO:0000313" key="28">
    <source>
        <dbReference type="Proteomes" id="UP000789595"/>
    </source>
</evidence>
<keyword evidence="17" id="KW-0520">NAD</keyword>
<evidence type="ECO:0000256" key="24">
    <source>
        <dbReference type="SAM" id="SignalP"/>
    </source>
</evidence>
<evidence type="ECO:0000256" key="9">
    <source>
        <dbReference type="ARBA" id="ARBA00022679"/>
    </source>
</evidence>
<comment type="pathway">
    <text evidence="3">Amino-acid biosynthesis; L-threonine biosynthesis; L-threonine from L-aspartate: step 3/5.</text>
</comment>
<evidence type="ECO:0000313" key="26">
    <source>
        <dbReference type="EMBL" id="CAE0701005.1"/>
    </source>
</evidence>
<reference evidence="27" key="2">
    <citation type="submission" date="2021-11" db="EMBL/GenBank/DDBJ databases">
        <authorList>
            <consortium name="Genoscope - CEA"/>
            <person name="William W."/>
        </authorList>
    </citation>
    <scope>NUCLEOTIDE SEQUENCE</scope>
</reference>
<comment type="catalytic activity">
    <reaction evidence="22">
        <text>L-aspartate + ATP = 4-phospho-L-aspartate + ADP</text>
        <dbReference type="Rhea" id="RHEA:23776"/>
        <dbReference type="ChEBI" id="CHEBI:29991"/>
        <dbReference type="ChEBI" id="CHEBI:30616"/>
        <dbReference type="ChEBI" id="CHEBI:57535"/>
        <dbReference type="ChEBI" id="CHEBI:456216"/>
        <dbReference type="EC" id="2.7.2.4"/>
    </reaction>
    <physiologicalReaction direction="left-to-right" evidence="22">
        <dbReference type="Rhea" id="RHEA:23777"/>
    </physiologicalReaction>
</comment>
<dbReference type="Gene3D" id="3.40.50.720">
    <property type="entry name" value="NAD(P)-binding Rossmann-like Domain"/>
    <property type="match status" value="1"/>
</dbReference>
<evidence type="ECO:0000256" key="5">
    <source>
        <dbReference type="ARBA" id="ARBA00005139"/>
    </source>
</evidence>
<evidence type="ECO:0000256" key="18">
    <source>
        <dbReference type="ARBA" id="ARBA00023053"/>
    </source>
</evidence>
<accession>A0A7S4A1U3</accession>
<evidence type="ECO:0000256" key="1">
    <source>
        <dbReference type="ARBA" id="ARBA00001920"/>
    </source>
</evidence>
<dbReference type="GO" id="GO:0009086">
    <property type="term" value="P:methionine biosynthetic process"/>
    <property type="evidence" value="ECO:0007669"/>
    <property type="project" value="UniProtKB-KW"/>
</dbReference>
<dbReference type="GO" id="GO:0050661">
    <property type="term" value="F:NADP binding"/>
    <property type="evidence" value="ECO:0007669"/>
    <property type="project" value="InterPro"/>
</dbReference>
<keyword evidence="16" id="KW-0560">Oxidoreductase</keyword>
<dbReference type="InterPro" id="IPR045865">
    <property type="entry name" value="ACT-like_dom_sf"/>
</dbReference>
<dbReference type="GO" id="GO:0005524">
    <property type="term" value="F:ATP binding"/>
    <property type="evidence" value="ECO:0007669"/>
    <property type="project" value="UniProtKB-KW"/>
</dbReference>
<sequence>MRSLALCGTLAAALVAPPGPPPRPAPVRAVLDEPKATITAQAVKPRGATKAWEVHKFGGASLATAELYRTVGDLLLDEATREEGQGVPTMAVVSAMGGMTDLLIKVVDAALDDFDLAATYLDDAVERQLATLQELAPPDVVAPIAARIRDDAADVLSVVRSLRMIKTVPAVTMEVVTGFGEIWSAQTLLAYLRTTGVACDWVDARQVLVVKSESEGLGEKGSTSTTGVAPLWTQTTERMGAWWAERSDVFDAVDYNQESCVLVCTGFVATTEAGVPTTLKRSGSDYSATIFARLLRASRVTMWKNTDGVYTADPRRVPEAFPIASLKYDEAMELAYFGAQVLHPSAMAPCIDDNIPVFVRNVFNPAFEGTVIQGRSGALTESRLWTGAITKGAARESLIKGITSVDDASLLTLEGALLADSAAGLGRRVLGALKEAGVAVLMVTQASSEASITCAVPTAQGQKALKAVEAAFELEFSRSRVNSASLLDGVSVVAIVGEGMVQSPGASATFMNALAQAGVNIAMIAQGSSERQIAVCVAKADATRALRAAHTAFTLSEVVTNVAVLGATGRLGRELLPQLKRQQASLRREHDFVVRVTAAANSERMCFSDDNLLGAEGDAAPDVAAALAAGRDFDLEVLTEFLEADLNPQRVVVDSTQSEAVAAYYARWLAAGISIVCPSKVVASGPAARRERVAKAARASNSRWRYESSVGASLPILSTMKDLLLTGDRVHSIRGCLSGTMAYVLRCHAPGRKTFCDALREAIANGYTETDVREDLSGEDMARKVVILARELGMDLELSDVAVESFLPAHVADKSYEEDDLCEAVVRDLERAGVDGEIDARLASAQDADTVLRYAFEIDVDAGRCRVEIIAADATDPLYRLKKNENLVAFTTDRYVTAPLIIKGAAAGAELAAAGIFADLLRLTTYSEYFA</sequence>
<dbReference type="SUPFAM" id="SSF53633">
    <property type="entry name" value="Carbamate kinase-like"/>
    <property type="match status" value="1"/>
</dbReference>
<dbReference type="Pfam" id="PF03447">
    <property type="entry name" value="NAD_binding_3"/>
    <property type="match status" value="1"/>
</dbReference>
<evidence type="ECO:0000256" key="7">
    <source>
        <dbReference type="ARBA" id="ARBA00010046"/>
    </source>
</evidence>
<dbReference type="GO" id="GO:0046872">
    <property type="term" value="F:metal ion binding"/>
    <property type="evidence" value="ECO:0007669"/>
    <property type="project" value="UniProtKB-KW"/>
</dbReference>
<dbReference type="Pfam" id="PF22468">
    <property type="entry name" value="ACT_9"/>
    <property type="match status" value="2"/>
</dbReference>
<comment type="catalytic activity">
    <reaction evidence="23">
        <text>L-homoserine + NADP(+) = L-aspartate 4-semialdehyde + NADPH + H(+)</text>
        <dbReference type="Rhea" id="RHEA:15761"/>
        <dbReference type="ChEBI" id="CHEBI:15378"/>
        <dbReference type="ChEBI" id="CHEBI:57476"/>
        <dbReference type="ChEBI" id="CHEBI:57783"/>
        <dbReference type="ChEBI" id="CHEBI:58349"/>
        <dbReference type="ChEBI" id="CHEBI:537519"/>
        <dbReference type="EC" id="1.1.1.3"/>
    </reaction>
    <physiologicalReaction direction="right-to-left" evidence="23">
        <dbReference type="Rhea" id="RHEA:15763"/>
    </physiologicalReaction>
</comment>
<evidence type="ECO:0000256" key="10">
    <source>
        <dbReference type="ARBA" id="ARBA00022697"/>
    </source>
</evidence>
<dbReference type="UniPathway" id="UPA00050">
    <property type="reaction ID" value="UER00063"/>
</dbReference>
<dbReference type="PANTHER" id="PTHR43070">
    <property type="match status" value="1"/>
</dbReference>
<keyword evidence="10" id="KW-0791">Threonine biosynthesis</keyword>
<dbReference type="NCBIfam" id="TIGR00657">
    <property type="entry name" value="asp_kinases"/>
    <property type="match status" value="1"/>
</dbReference>
<evidence type="ECO:0000256" key="6">
    <source>
        <dbReference type="ARBA" id="ARBA00007952"/>
    </source>
</evidence>
<keyword evidence="24" id="KW-0732">Signal</keyword>
<dbReference type="FunFam" id="3.30.360.10:FF:000006">
    <property type="entry name" value="Bifunctional aspartokinase/homoserine dehydrogenase"/>
    <property type="match status" value="1"/>
</dbReference>
<evidence type="ECO:0000256" key="20">
    <source>
        <dbReference type="ARBA" id="ARBA00023268"/>
    </source>
</evidence>
<evidence type="ECO:0000256" key="22">
    <source>
        <dbReference type="ARBA" id="ARBA00048561"/>
    </source>
</evidence>
<evidence type="ECO:0000256" key="13">
    <source>
        <dbReference type="ARBA" id="ARBA00022777"/>
    </source>
</evidence>
<gene>
    <name evidence="26" type="ORF">PCAL00307_LOCUS16441</name>
    <name evidence="27" type="ORF">PECAL_3P24300</name>
</gene>